<dbReference type="AlphaFoldDB" id="A0A5B7CEJ9"/>
<reference evidence="1 2" key="1">
    <citation type="submission" date="2019-05" db="EMBL/GenBank/DDBJ databases">
        <title>Another draft genome of Portunus trituberculatus and its Hox gene families provides insights of decapod evolution.</title>
        <authorList>
            <person name="Jeong J.-H."/>
            <person name="Song I."/>
            <person name="Kim S."/>
            <person name="Choi T."/>
            <person name="Kim D."/>
            <person name="Ryu S."/>
            <person name="Kim W."/>
        </authorList>
    </citation>
    <scope>NUCLEOTIDE SEQUENCE [LARGE SCALE GENOMIC DNA]</scope>
    <source>
        <tissue evidence="1">Muscle</tissue>
    </source>
</reference>
<proteinExistence type="predicted"/>
<organism evidence="1 2">
    <name type="scientific">Portunus trituberculatus</name>
    <name type="common">Swimming crab</name>
    <name type="synonym">Neptunus trituberculatus</name>
    <dbReference type="NCBI Taxonomy" id="210409"/>
    <lineage>
        <taxon>Eukaryota</taxon>
        <taxon>Metazoa</taxon>
        <taxon>Ecdysozoa</taxon>
        <taxon>Arthropoda</taxon>
        <taxon>Crustacea</taxon>
        <taxon>Multicrustacea</taxon>
        <taxon>Malacostraca</taxon>
        <taxon>Eumalacostraca</taxon>
        <taxon>Eucarida</taxon>
        <taxon>Decapoda</taxon>
        <taxon>Pleocyemata</taxon>
        <taxon>Brachyura</taxon>
        <taxon>Eubrachyura</taxon>
        <taxon>Portunoidea</taxon>
        <taxon>Portunidae</taxon>
        <taxon>Portuninae</taxon>
        <taxon>Portunus</taxon>
    </lineage>
</organism>
<keyword evidence="2" id="KW-1185">Reference proteome</keyword>
<evidence type="ECO:0000313" key="2">
    <source>
        <dbReference type="Proteomes" id="UP000324222"/>
    </source>
</evidence>
<sequence>MPRRGLAPPASLPRKIATDDGRELAGLLQYFINVSRVSFFPMTSKVCHPGMSRVAGLQAGGSDSLTCRVIASHCLLGWIS</sequence>
<dbReference type="Proteomes" id="UP000324222">
    <property type="component" value="Unassembled WGS sequence"/>
</dbReference>
<dbReference type="EMBL" id="VSRR010000004">
    <property type="protein sequence ID" value="MPC07630.1"/>
    <property type="molecule type" value="Genomic_DNA"/>
</dbReference>
<name>A0A5B7CEJ9_PORTR</name>
<accession>A0A5B7CEJ9</accession>
<protein>
    <submittedName>
        <fullName evidence="1">Uncharacterized protein</fullName>
    </submittedName>
</protein>
<evidence type="ECO:0000313" key="1">
    <source>
        <dbReference type="EMBL" id="MPC07630.1"/>
    </source>
</evidence>
<gene>
    <name evidence="1" type="ORF">E2C01_000194</name>
</gene>
<comment type="caution">
    <text evidence="1">The sequence shown here is derived from an EMBL/GenBank/DDBJ whole genome shotgun (WGS) entry which is preliminary data.</text>
</comment>